<organism evidence="1 2">
    <name type="scientific">Camellia lanceoleosa</name>
    <dbReference type="NCBI Taxonomy" id="1840588"/>
    <lineage>
        <taxon>Eukaryota</taxon>
        <taxon>Viridiplantae</taxon>
        <taxon>Streptophyta</taxon>
        <taxon>Embryophyta</taxon>
        <taxon>Tracheophyta</taxon>
        <taxon>Spermatophyta</taxon>
        <taxon>Magnoliopsida</taxon>
        <taxon>eudicotyledons</taxon>
        <taxon>Gunneridae</taxon>
        <taxon>Pentapetalae</taxon>
        <taxon>asterids</taxon>
        <taxon>Ericales</taxon>
        <taxon>Theaceae</taxon>
        <taxon>Camellia</taxon>
    </lineage>
</organism>
<keyword evidence="2" id="KW-1185">Reference proteome</keyword>
<dbReference type="Proteomes" id="UP001060215">
    <property type="component" value="Chromosome 4"/>
</dbReference>
<evidence type="ECO:0000313" key="2">
    <source>
        <dbReference type="Proteomes" id="UP001060215"/>
    </source>
</evidence>
<reference evidence="1 2" key="1">
    <citation type="journal article" date="2022" name="Plant J.">
        <title>Chromosome-level genome of Camellia lanceoleosa provides a valuable resource for understanding genome evolution and self-incompatibility.</title>
        <authorList>
            <person name="Gong W."/>
            <person name="Xiao S."/>
            <person name="Wang L."/>
            <person name="Liao Z."/>
            <person name="Chang Y."/>
            <person name="Mo W."/>
            <person name="Hu G."/>
            <person name="Li W."/>
            <person name="Zhao G."/>
            <person name="Zhu H."/>
            <person name="Hu X."/>
            <person name="Ji K."/>
            <person name="Xiang X."/>
            <person name="Song Q."/>
            <person name="Yuan D."/>
            <person name="Jin S."/>
            <person name="Zhang L."/>
        </authorList>
    </citation>
    <scope>NUCLEOTIDE SEQUENCE [LARGE SCALE GENOMIC DNA]</scope>
    <source>
        <strain evidence="1">SQ_2022a</strain>
    </source>
</reference>
<accession>A0ACC0HMA3</accession>
<sequence length="401" mass="45891">MQSCFVHPLYLGAHLVYSITHVSSLRLGLVMAITVRISRGCHLASPLLCCVSIHQEVFFTIMNVMSIEAADEVIGSVDTDELAKYFSFKSDPEDEGAEKMKKKMETARDQLAEALYQKGLAMAEIESMKKNYICAFNNINCSTRPIRLGLALRENILRVNGSDIRPWWIKHHYFAMAMALISLTWETQKQRGVQLFLQWAIMQGVAMLLQNRYQRQRLCTHIALGKARRMDVVWGETAGVDSQLWLSAPILFILQLKVGNGEDCIPRNGRWNFNKQLFTPIRIEQWEVVNFSAHCDTSHLSRELINCGRNKGLDVLFQVHWLIAMLTNFLFSMARDSIFSFINVADSDAVYTEWEVESDDESEEESECGLTTLVDMPLSFFHLQFLKKLLNSRSAKKEDLC</sequence>
<comment type="caution">
    <text evidence="1">The sequence shown here is derived from an EMBL/GenBank/DDBJ whole genome shotgun (WGS) entry which is preliminary data.</text>
</comment>
<evidence type="ECO:0000313" key="1">
    <source>
        <dbReference type="EMBL" id="KAI8014702.1"/>
    </source>
</evidence>
<name>A0ACC0HMA3_9ERIC</name>
<dbReference type="EMBL" id="CM045761">
    <property type="protein sequence ID" value="KAI8014702.1"/>
    <property type="molecule type" value="Genomic_DNA"/>
</dbReference>
<gene>
    <name evidence="1" type="ORF">LOK49_LG05G02265</name>
</gene>
<protein>
    <submittedName>
        <fullName evidence="1">Protein argonaute 16</fullName>
    </submittedName>
</protein>
<proteinExistence type="predicted"/>